<feature type="non-terminal residue" evidence="1">
    <location>
        <position position="1"/>
    </location>
</feature>
<evidence type="ECO:0000313" key="1">
    <source>
        <dbReference type="EMBL" id="SPN79203.1"/>
    </source>
</evidence>
<dbReference type="EMBL" id="LT994652">
    <property type="protein sequence ID" value="SPN79203.1"/>
    <property type="molecule type" value="Genomic_DNA"/>
</dbReference>
<gene>
    <name evidence="1" type="ORF">ZAZAV_215</name>
</gene>
<protein>
    <submittedName>
        <fullName evidence="1">Uncharacterized protein</fullName>
    </submittedName>
</protein>
<reference evidence="1" key="1">
    <citation type="submission" date="2018-03" db="EMBL/GenBank/DDBJ databases">
        <authorList>
            <consortium name="Urmite Genomes"/>
        </authorList>
    </citation>
    <scope>NUCLEOTIDE SEQUENCE [LARGE SCALE GENOMIC DNA]</scope>
    <source>
        <strain evidence="1">IHUMI-S29</strain>
    </source>
</reference>
<accession>A0A2R8FDW7</accession>
<sequence length="113" mass="12978">LEENVLERNLTREVLAVVREHLVPSSNGDLCAIRSLNYTQGKVGTKRSQEQVRRFVSLVPNVLKRGVYNLGLFSPKSANYPQEQLDTNCSWRQGWLSHRRLLKNIFSKQGVLQ</sequence>
<name>A0A2R8FDW7_9VIRU</name>
<dbReference type="Proteomes" id="UP000270547">
    <property type="component" value="Segment"/>
</dbReference>
<proteinExistence type="predicted"/>
<organism evidence="1">
    <name type="scientific">Cedratvirus Zaza IHUMI</name>
    <dbReference type="NCBI Taxonomy" id="2126979"/>
    <lineage>
        <taxon>Viruses</taxon>
        <taxon>Pithoviruses</taxon>
    </lineage>
</organism>